<gene>
    <name evidence="3" type="ORF">SD72_06525</name>
</gene>
<dbReference type="NCBIfam" id="TIGR00976">
    <property type="entry name" value="CocE_NonD"/>
    <property type="match status" value="1"/>
</dbReference>
<dbReference type="AlphaFoldDB" id="A0A0D0HZ21"/>
<name>A0A0D0HZ21_9MICO</name>
<dbReference type="SUPFAM" id="SSF49785">
    <property type="entry name" value="Galactose-binding domain-like"/>
    <property type="match status" value="1"/>
</dbReference>
<protein>
    <recommendedName>
        <fullName evidence="2">Xaa-Pro dipeptidyl-peptidase C-terminal domain-containing protein</fullName>
    </recommendedName>
</protein>
<dbReference type="InterPro" id="IPR008979">
    <property type="entry name" value="Galactose-bd-like_sf"/>
</dbReference>
<sequence>MPQQPGIDEYVYDPRDPVPTLGGRLLGGGGELAGPRDQRPLDERSDIIRYTSEPLTQDLELTGPVRVELWASTDAPDTDFTAMLVDIRPDGRVLNLCEGAVRARHVIPVSPLVPGAAYHYTLDLAATSCLLRRGHRVGIRVSSSSFPEWEPNPNTGNPVGVDTDEDLRVARQGIRTGGIHPSRVILPIIPR</sequence>
<comment type="caution">
    <text evidence="3">The sequence shown here is derived from an EMBL/GenBank/DDBJ whole genome shotgun (WGS) entry which is preliminary data.</text>
</comment>
<evidence type="ECO:0000259" key="2">
    <source>
        <dbReference type="SMART" id="SM00939"/>
    </source>
</evidence>
<evidence type="ECO:0000313" key="3">
    <source>
        <dbReference type="EMBL" id="KIP52851.1"/>
    </source>
</evidence>
<dbReference type="Pfam" id="PF08530">
    <property type="entry name" value="PepX_C"/>
    <property type="match status" value="1"/>
</dbReference>
<dbReference type="InterPro" id="IPR005674">
    <property type="entry name" value="CocE/Ser_esterase"/>
</dbReference>
<feature type="region of interest" description="Disordered" evidence="1">
    <location>
        <begin position="1"/>
        <end position="39"/>
    </location>
</feature>
<dbReference type="GO" id="GO:0008239">
    <property type="term" value="F:dipeptidyl-peptidase activity"/>
    <property type="evidence" value="ECO:0007669"/>
    <property type="project" value="InterPro"/>
</dbReference>
<dbReference type="Proteomes" id="UP000032120">
    <property type="component" value="Unassembled WGS sequence"/>
</dbReference>
<evidence type="ECO:0000313" key="4">
    <source>
        <dbReference type="Proteomes" id="UP000032120"/>
    </source>
</evidence>
<reference evidence="3 4" key="1">
    <citation type="submission" date="2015-01" db="EMBL/GenBank/DDBJ databases">
        <title>Draft genome sequence of Leucobacter komagatae strain VKM ST2845.</title>
        <authorList>
            <person name="Karlyshev A.V."/>
            <person name="Kudryashova E.B."/>
        </authorList>
    </citation>
    <scope>NUCLEOTIDE SEQUENCE [LARGE SCALE GENOMIC DNA]</scope>
    <source>
        <strain evidence="3 4">VKM ST2845</strain>
    </source>
</reference>
<evidence type="ECO:0000256" key="1">
    <source>
        <dbReference type="SAM" id="MobiDB-lite"/>
    </source>
</evidence>
<feature type="domain" description="Xaa-Pro dipeptidyl-peptidase C-terminal" evidence="2">
    <location>
        <begin position="3"/>
        <end position="185"/>
    </location>
</feature>
<keyword evidence="4" id="KW-1185">Reference proteome</keyword>
<dbReference type="Gene3D" id="2.60.120.260">
    <property type="entry name" value="Galactose-binding domain-like"/>
    <property type="match status" value="1"/>
</dbReference>
<dbReference type="InterPro" id="IPR013736">
    <property type="entry name" value="Xaa-Pro_dipept_C"/>
</dbReference>
<organism evidence="3 4">
    <name type="scientific">Leucobacter komagatae</name>
    <dbReference type="NCBI Taxonomy" id="55969"/>
    <lineage>
        <taxon>Bacteria</taxon>
        <taxon>Bacillati</taxon>
        <taxon>Actinomycetota</taxon>
        <taxon>Actinomycetes</taxon>
        <taxon>Micrococcales</taxon>
        <taxon>Microbacteriaceae</taxon>
        <taxon>Leucobacter</taxon>
    </lineage>
</organism>
<dbReference type="SMART" id="SM00939">
    <property type="entry name" value="PepX_C"/>
    <property type="match status" value="1"/>
</dbReference>
<proteinExistence type="predicted"/>
<dbReference type="EMBL" id="JXSQ01000006">
    <property type="protein sequence ID" value="KIP52851.1"/>
    <property type="molecule type" value="Genomic_DNA"/>
</dbReference>
<accession>A0A0D0HZ21</accession>